<organism evidence="3 4">
    <name type="scientific">Curvularia clavata</name>
    <dbReference type="NCBI Taxonomy" id="95742"/>
    <lineage>
        <taxon>Eukaryota</taxon>
        <taxon>Fungi</taxon>
        <taxon>Dikarya</taxon>
        <taxon>Ascomycota</taxon>
        <taxon>Pezizomycotina</taxon>
        <taxon>Dothideomycetes</taxon>
        <taxon>Pleosporomycetidae</taxon>
        <taxon>Pleosporales</taxon>
        <taxon>Pleosporineae</taxon>
        <taxon>Pleosporaceae</taxon>
        <taxon>Curvularia</taxon>
    </lineage>
</organism>
<keyword evidence="4" id="KW-1185">Reference proteome</keyword>
<feature type="compositionally biased region" description="Polar residues" evidence="1">
    <location>
        <begin position="83"/>
        <end position="96"/>
    </location>
</feature>
<dbReference type="SUPFAM" id="SSF81383">
    <property type="entry name" value="F-box domain"/>
    <property type="match status" value="1"/>
</dbReference>
<evidence type="ECO:0000259" key="2">
    <source>
        <dbReference type="PROSITE" id="PS50181"/>
    </source>
</evidence>
<dbReference type="InterPro" id="IPR001810">
    <property type="entry name" value="F-box_dom"/>
</dbReference>
<dbReference type="CDD" id="cd09917">
    <property type="entry name" value="F-box_SF"/>
    <property type="match status" value="1"/>
</dbReference>
<dbReference type="PROSITE" id="PS50181">
    <property type="entry name" value="FBOX"/>
    <property type="match status" value="1"/>
</dbReference>
<name>A0A9Q8Z1B0_CURCL</name>
<dbReference type="Gene3D" id="1.20.1280.50">
    <property type="match status" value="1"/>
</dbReference>
<feature type="region of interest" description="Disordered" evidence="1">
    <location>
        <begin position="22"/>
        <end position="43"/>
    </location>
</feature>
<feature type="region of interest" description="Disordered" evidence="1">
    <location>
        <begin position="81"/>
        <end position="100"/>
    </location>
</feature>
<dbReference type="InterPro" id="IPR036047">
    <property type="entry name" value="F-box-like_dom_sf"/>
</dbReference>
<dbReference type="AlphaFoldDB" id="A0A9Q8Z1B0"/>
<dbReference type="EMBL" id="CP089274">
    <property type="protein sequence ID" value="USP74277.1"/>
    <property type="molecule type" value="Genomic_DNA"/>
</dbReference>
<dbReference type="Proteomes" id="UP001056012">
    <property type="component" value="Chromosome 1"/>
</dbReference>
<protein>
    <recommendedName>
        <fullName evidence="2">F-box domain-containing protein</fullName>
    </recommendedName>
</protein>
<feature type="compositionally biased region" description="Low complexity" evidence="1">
    <location>
        <begin position="31"/>
        <end position="42"/>
    </location>
</feature>
<sequence>MMDLQYQSHFSAFSRFSDMLKDTTTGRRKPSASSGHSTRSASITGLPLEPASMFTRSRGDSDVSRDIRRSSVGNYADRMRQLFNPSSHHSQTQTQTADKRRISDLPTEVLQHVFFYLEFWELLRCQRVCQSWRSLVPGDSPLLAEQLYLKPSRSLQIYNLVPTTFEFEVDVTPQSIESGSQPLGTRISQGTRNEITLSRRCIGLIRTSQEIVFHPLIMDFNVWIAHEAVAGSKQGSWRDMLVSMPPLTELTLRDGGQKRGAVRVLHVKGEHDGVRLGQLFDIVDDWMHKRK</sequence>
<feature type="compositionally biased region" description="Basic and acidic residues" evidence="1">
    <location>
        <begin position="57"/>
        <end position="69"/>
    </location>
</feature>
<evidence type="ECO:0000313" key="4">
    <source>
        <dbReference type="Proteomes" id="UP001056012"/>
    </source>
</evidence>
<dbReference type="VEuPathDB" id="FungiDB:yc1106_01551"/>
<dbReference type="OrthoDB" id="3800738at2759"/>
<feature type="domain" description="F-box" evidence="2">
    <location>
        <begin position="99"/>
        <end position="151"/>
    </location>
</feature>
<proteinExistence type="predicted"/>
<gene>
    <name evidence="3" type="ORF">yc1106_01551</name>
</gene>
<evidence type="ECO:0000313" key="3">
    <source>
        <dbReference type="EMBL" id="USP74277.1"/>
    </source>
</evidence>
<dbReference type="Pfam" id="PF12937">
    <property type="entry name" value="F-box-like"/>
    <property type="match status" value="1"/>
</dbReference>
<dbReference type="SMART" id="SM00256">
    <property type="entry name" value="FBOX"/>
    <property type="match status" value="1"/>
</dbReference>
<accession>A0A9Q8Z1B0</accession>
<feature type="region of interest" description="Disordered" evidence="1">
    <location>
        <begin position="51"/>
        <end position="70"/>
    </location>
</feature>
<reference evidence="3" key="1">
    <citation type="submission" date="2021-12" db="EMBL/GenBank/DDBJ databases">
        <title>Curvularia clavata genome.</title>
        <authorList>
            <person name="Cao Y."/>
        </authorList>
    </citation>
    <scope>NUCLEOTIDE SEQUENCE</scope>
    <source>
        <strain evidence="3">Yc1106</strain>
    </source>
</reference>
<evidence type="ECO:0000256" key="1">
    <source>
        <dbReference type="SAM" id="MobiDB-lite"/>
    </source>
</evidence>